<organism evidence="6 7">
    <name type="scientific">Marinobacter albus</name>
    <dbReference type="NCBI Taxonomy" id="3030833"/>
    <lineage>
        <taxon>Bacteria</taxon>
        <taxon>Pseudomonadati</taxon>
        <taxon>Pseudomonadota</taxon>
        <taxon>Gammaproteobacteria</taxon>
        <taxon>Pseudomonadales</taxon>
        <taxon>Marinobacteraceae</taxon>
        <taxon>Marinobacter</taxon>
    </lineage>
</organism>
<keyword evidence="4" id="KW-0812">Transmembrane</keyword>
<comment type="caution">
    <text evidence="6">The sequence shown here is derived from an EMBL/GenBank/DDBJ whole genome shotgun (WGS) entry which is preliminary data.</text>
</comment>
<evidence type="ECO:0000256" key="4">
    <source>
        <dbReference type="SAM" id="Phobius"/>
    </source>
</evidence>
<comment type="similarity">
    <text evidence="1">Belongs to the glycosyltransferase 2 family.</text>
</comment>
<feature type="transmembrane region" description="Helical" evidence="4">
    <location>
        <begin position="367"/>
        <end position="386"/>
    </location>
</feature>
<dbReference type="PANTHER" id="PTHR43630:SF1">
    <property type="entry name" value="POLY-BETA-1,6-N-ACETYL-D-GLUCOSAMINE SYNTHASE"/>
    <property type="match status" value="1"/>
</dbReference>
<protein>
    <submittedName>
        <fullName evidence="6">Glycosyltransferase family 2 protein</fullName>
    </submittedName>
</protein>
<evidence type="ECO:0000256" key="3">
    <source>
        <dbReference type="ARBA" id="ARBA00022679"/>
    </source>
</evidence>
<keyword evidence="4" id="KW-0472">Membrane</keyword>
<accession>A0ABT7HDU4</accession>
<feature type="transmembrane region" description="Helical" evidence="4">
    <location>
        <begin position="335"/>
        <end position="355"/>
    </location>
</feature>
<evidence type="ECO:0000313" key="7">
    <source>
        <dbReference type="Proteomes" id="UP001223547"/>
    </source>
</evidence>
<dbReference type="Pfam" id="PF00535">
    <property type="entry name" value="Glycos_transf_2"/>
    <property type="match status" value="1"/>
</dbReference>
<dbReference type="RefSeq" id="WP_285367866.1">
    <property type="nucleotide sequence ID" value="NZ_JASSQD010000001.1"/>
</dbReference>
<dbReference type="EMBL" id="JASSQD010000001">
    <property type="protein sequence ID" value="MDK9557680.1"/>
    <property type="molecule type" value="Genomic_DNA"/>
</dbReference>
<dbReference type="CDD" id="cd06439">
    <property type="entry name" value="CESA_like_1"/>
    <property type="match status" value="1"/>
</dbReference>
<keyword evidence="4" id="KW-1133">Transmembrane helix</keyword>
<evidence type="ECO:0000256" key="1">
    <source>
        <dbReference type="ARBA" id="ARBA00006739"/>
    </source>
</evidence>
<keyword evidence="2" id="KW-0328">Glycosyltransferase</keyword>
<sequence>MILPVEGGVVINAGAQGLRAMLVLLFWLAVFGVSFSYFIYPLLLALVPKRKHTGHKRSSPEDESPAVSLIVTAHNEESRIREKIENCLQIDYPNLEILVASDCSTDATDQIVGDYEKNNVLLARAEERKGKEHAQLQGILKSSGQILVFSDVATSIPKDALHKLVRYFKDPAVGAVSSEDRFFSRDGSIVGEGAYVRYEMWLRGLESDRGGVVGLSGSFFAARKEVCERDWDIYSPSDFNTALNCVRKGLVAVTAPDVLGFYQDVSDPSREYQRKIRTVIRGLTALSRHLEVLNPKRYGLFSFQVFGHKVMRWAVPWFQLLLLGTSLLLSSEGVTYFVALLGQIAFYGLVILARFVPTVRGKTWGKIPYFFVQVNLAIAQATLSFLTGRRMTVWTPSKR</sequence>
<dbReference type="InterPro" id="IPR029044">
    <property type="entry name" value="Nucleotide-diphossugar_trans"/>
</dbReference>
<gene>
    <name evidence="6" type="ORF">QQF73_08600</name>
</gene>
<evidence type="ECO:0000256" key="2">
    <source>
        <dbReference type="ARBA" id="ARBA00022676"/>
    </source>
</evidence>
<reference evidence="6 7" key="1">
    <citation type="submission" date="2023-05" db="EMBL/GenBank/DDBJ databases">
        <title>Marinobacter albus sp. nov., a marine bacterium isolated from sand in a coastal intertidal zone of huludao.</title>
        <authorList>
            <person name="Deng T."/>
        </authorList>
    </citation>
    <scope>NUCLEOTIDE SEQUENCE [LARGE SCALE GENOMIC DNA]</scope>
    <source>
        <strain evidence="6 7">M216</strain>
    </source>
</reference>
<evidence type="ECO:0000313" key="6">
    <source>
        <dbReference type="EMBL" id="MDK9557680.1"/>
    </source>
</evidence>
<name>A0ABT7HDU4_9GAMM</name>
<proteinExistence type="inferred from homology"/>
<dbReference type="Gene3D" id="3.90.550.10">
    <property type="entry name" value="Spore Coat Polysaccharide Biosynthesis Protein SpsA, Chain A"/>
    <property type="match status" value="1"/>
</dbReference>
<dbReference type="SUPFAM" id="SSF53448">
    <property type="entry name" value="Nucleotide-diphospho-sugar transferases"/>
    <property type="match status" value="1"/>
</dbReference>
<feature type="domain" description="Glycosyltransferase 2-like" evidence="5">
    <location>
        <begin position="68"/>
        <end position="228"/>
    </location>
</feature>
<feature type="transmembrane region" description="Helical" evidence="4">
    <location>
        <begin position="310"/>
        <end position="329"/>
    </location>
</feature>
<dbReference type="InterPro" id="IPR001173">
    <property type="entry name" value="Glyco_trans_2-like"/>
</dbReference>
<dbReference type="Proteomes" id="UP001223547">
    <property type="component" value="Unassembled WGS sequence"/>
</dbReference>
<keyword evidence="7" id="KW-1185">Reference proteome</keyword>
<keyword evidence="3" id="KW-0808">Transferase</keyword>
<feature type="transmembrane region" description="Helical" evidence="4">
    <location>
        <begin position="20"/>
        <end position="47"/>
    </location>
</feature>
<evidence type="ECO:0000259" key="5">
    <source>
        <dbReference type="Pfam" id="PF00535"/>
    </source>
</evidence>
<dbReference type="PANTHER" id="PTHR43630">
    <property type="entry name" value="POLY-BETA-1,6-N-ACETYL-D-GLUCOSAMINE SYNTHASE"/>
    <property type="match status" value="1"/>
</dbReference>